<protein>
    <recommendedName>
        <fullName evidence="2">UPF0102 protein Q5761_04740</fullName>
    </recommendedName>
</protein>
<evidence type="ECO:0000313" key="4">
    <source>
        <dbReference type="Proteomes" id="UP001304683"/>
    </source>
</evidence>
<dbReference type="RefSeq" id="WP_318751378.1">
    <property type="nucleotide sequence ID" value="NZ_CP132508.1"/>
</dbReference>
<dbReference type="InterPro" id="IPR003509">
    <property type="entry name" value="UPF0102_YraN-like"/>
</dbReference>
<gene>
    <name evidence="3" type="ORF">Q5761_04740</name>
</gene>
<sequence length="140" mass="15893">MRDRPPRRRERDGRWELGRRSEELAARHLEALGYRVVARNVRCPGGEADLICRQGGEWVVVEVRGRRSDRFGPAAQSVDVRKFRRLVRVGQWFLAQAGLPDAPWRIDLVTVTWPATADEPAGAVAPRVAVYRRLEGGAQR</sequence>
<evidence type="ECO:0000256" key="1">
    <source>
        <dbReference type="ARBA" id="ARBA00006738"/>
    </source>
</evidence>
<name>A0ABZ0QSB6_9FIRM</name>
<dbReference type="PANTHER" id="PTHR34039:SF1">
    <property type="entry name" value="UPF0102 PROTEIN YRAN"/>
    <property type="match status" value="1"/>
</dbReference>
<dbReference type="CDD" id="cd20736">
    <property type="entry name" value="PoNe_Nuclease"/>
    <property type="match status" value="1"/>
</dbReference>
<dbReference type="HAMAP" id="MF_00048">
    <property type="entry name" value="UPF0102"/>
    <property type="match status" value="1"/>
</dbReference>
<dbReference type="Proteomes" id="UP001304683">
    <property type="component" value="Chromosome"/>
</dbReference>
<keyword evidence="4" id="KW-1185">Reference proteome</keyword>
<dbReference type="NCBIfam" id="NF009150">
    <property type="entry name" value="PRK12497.1-3"/>
    <property type="match status" value="1"/>
</dbReference>
<dbReference type="InterPro" id="IPR011335">
    <property type="entry name" value="Restrct_endonuc-II-like"/>
</dbReference>
<comment type="similarity">
    <text evidence="1 2">Belongs to the UPF0102 family.</text>
</comment>
<dbReference type="PANTHER" id="PTHR34039">
    <property type="entry name" value="UPF0102 PROTEIN YRAN"/>
    <property type="match status" value="1"/>
</dbReference>
<dbReference type="EMBL" id="CP132508">
    <property type="protein sequence ID" value="WPD19958.1"/>
    <property type="molecule type" value="Genomic_DNA"/>
</dbReference>
<proteinExistence type="inferred from homology"/>
<organism evidence="3 4">
    <name type="scientific">Thermaerobacter composti</name>
    <dbReference type="NCBI Taxonomy" id="554949"/>
    <lineage>
        <taxon>Bacteria</taxon>
        <taxon>Bacillati</taxon>
        <taxon>Bacillota</taxon>
        <taxon>Clostridia</taxon>
        <taxon>Eubacteriales</taxon>
        <taxon>Clostridiales Family XVII. Incertae Sedis</taxon>
        <taxon>Thermaerobacter</taxon>
    </lineage>
</organism>
<evidence type="ECO:0000256" key="2">
    <source>
        <dbReference type="HAMAP-Rule" id="MF_00048"/>
    </source>
</evidence>
<evidence type="ECO:0000313" key="3">
    <source>
        <dbReference type="EMBL" id="WPD19958.1"/>
    </source>
</evidence>
<dbReference type="SUPFAM" id="SSF52980">
    <property type="entry name" value="Restriction endonuclease-like"/>
    <property type="match status" value="1"/>
</dbReference>
<accession>A0ABZ0QSB6</accession>
<dbReference type="InterPro" id="IPR011856">
    <property type="entry name" value="tRNA_endonuc-like_dom_sf"/>
</dbReference>
<reference evidence="3 4" key="1">
    <citation type="submission" date="2023-08" db="EMBL/GenBank/DDBJ databases">
        <title>Genome sequence of Thermaerobacter compostii strain Ins1, a spore-forming filamentous bacterium isolated from a deep geothermal reservoir.</title>
        <authorList>
            <person name="Bregnard D."/>
            <person name="Gonzalez D."/>
            <person name="Junier P."/>
        </authorList>
    </citation>
    <scope>NUCLEOTIDE SEQUENCE [LARGE SCALE GENOMIC DNA]</scope>
    <source>
        <strain evidence="3 4">Ins1</strain>
    </source>
</reference>
<dbReference type="Pfam" id="PF02021">
    <property type="entry name" value="UPF0102"/>
    <property type="match status" value="1"/>
</dbReference>
<dbReference type="Gene3D" id="3.40.1350.10">
    <property type="match status" value="1"/>
</dbReference>